<protein>
    <submittedName>
        <fullName evidence="1">Uncharacterized protein</fullName>
    </submittedName>
</protein>
<proteinExistence type="predicted"/>
<reference evidence="1 2" key="1">
    <citation type="submission" date="2020-03" db="EMBL/GenBank/DDBJ databases">
        <title>Draft Genome Sequence of Cudoniella acicularis.</title>
        <authorList>
            <person name="Buettner E."/>
            <person name="Kellner H."/>
        </authorList>
    </citation>
    <scope>NUCLEOTIDE SEQUENCE [LARGE SCALE GENOMIC DNA]</scope>
    <source>
        <strain evidence="1 2">DSM 108380</strain>
    </source>
</reference>
<sequence>MAPGPNVEIVEDKSISFDSLGPTSPNFPSDGEAFPSDGEAFSKYKYYRSNRIPGRLFDAVDEHAVFNQVQNMSMRHSSHKRGRYQDSGIETLEAILLYIDEIIVIFNLVKSLEKTTDLAKSIFSESNGTELTRVMPLR</sequence>
<organism evidence="1 2">
    <name type="scientific">Cudoniella acicularis</name>
    <dbReference type="NCBI Taxonomy" id="354080"/>
    <lineage>
        <taxon>Eukaryota</taxon>
        <taxon>Fungi</taxon>
        <taxon>Dikarya</taxon>
        <taxon>Ascomycota</taxon>
        <taxon>Pezizomycotina</taxon>
        <taxon>Leotiomycetes</taxon>
        <taxon>Helotiales</taxon>
        <taxon>Tricladiaceae</taxon>
        <taxon>Cudoniella</taxon>
    </lineage>
</organism>
<dbReference type="Proteomes" id="UP000566819">
    <property type="component" value="Unassembled WGS sequence"/>
</dbReference>
<dbReference type="AlphaFoldDB" id="A0A8H4R8F4"/>
<name>A0A8H4R8F4_9HELO</name>
<accession>A0A8H4R8F4</accession>
<evidence type="ECO:0000313" key="2">
    <source>
        <dbReference type="Proteomes" id="UP000566819"/>
    </source>
</evidence>
<keyword evidence="2" id="KW-1185">Reference proteome</keyword>
<evidence type="ECO:0000313" key="1">
    <source>
        <dbReference type="EMBL" id="KAF4624051.1"/>
    </source>
</evidence>
<gene>
    <name evidence="1" type="ORF">G7Y89_g14126</name>
</gene>
<dbReference type="EMBL" id="JAAMPI010001789">
    <property type="protein sequence ID" value="KAF4624051.1"/>
    <property type="molecule type" value="Genomic_DNA"/>
</dbReference>
<comment type="caution">
    <text evidence="1">The sequence shown here is derived from an EMBL/GenBank/DDBJ whole genome shotgun (WGS) entry which is preliminary data.</text>
</comment>